<reference evidence="1" key="1">
    <citation type="submission" date="2021-06" db="EMBL/GenBank/DDBJ databases">
        <authorList>
            <person name="Kallberg Y."/>
            <person name="Tangrot J."/>
            <person name="Rosling A."/>
        </authorList>
    </citation>
    <scope>NUCLEOTIDE SEQUENCE</scope>
    <source>
        <strain evidence="1">CL356</strain>
    </source>
</reference>
<protein>
    <submittedName>
        <fullName evidence="1">5623_t:CDS:1</fullName>
    </submittedName>
</protein>
<accession>A0ACA9LCD9</accession>
<evidence type="ECO:0000313" key="1">
    <source>
        <dbReference type="EMBL" id="CAG8522614.1"/>
    </source>
</evidence>
<name>A0ACA9LCD9_9GLOM</name>
<evidence type="ECO:0000313" key="2">
    <source>
        <dbReference type="Proteomes" id="UP000789525"/>
    </source>
</evidence>
<dbReference type="Proteomes" id="UP000789525">
    <property type="component" value="Unassembled WGS sequence"/>
</dbReference>
<organism evidence="1 2">
    <name type="scientific">Acaulospora colombiana</name>
    <dbReference type="NCBI Taxonomy" id="27376"/>
    <lineage>
        <taxon>Eukaryota</taxon>
        <taxon>Fungi</taxon>
        <taxon>Fungi incertae sedis</taxon>
        <taxon>Mucoromycota</taxon>
        <taxon>Glomeromycotina</taxon>
        <taxon>Glomeromycetes</taxon>
        <taxon>Diversisporales</taxon>
        <taxon>Acaulosporaceae</taxon>
        <taxon>Acaulospora</taxon>
    </lineage>
</organism>
<dbReference type="EMBL" id="CAJVPT010005671">
    <property type="protein sequence ID" value="CAG8522614.1"/>
    <property type="molecule type" value="Genomic_DNA"/>
</dbReference>
<gene>
    <name evidence="1" type="ORF">ACOLOM_LOCUS3724</name>
</gene>
<keyword evidence="2" id="KW-1185">Reference proteome</keyword>
<comment type="caution">
    <text evidence="1">The sequence shown here is derived from an EMBL/GenBank/DDBJ whole genome shotgun (WGS) entry which is preliminary data.</text>
</comment>
<sequence length="351" mass="39543">MNKNHTRINDALVNNNSGESYRDNINLSGSSSKEPSVNIKLPFPPTVDLFHLVSKKSPDGRIPVRSPNAFIIYRKVYVEAARKSGYFLPMTNISSMASQSWADEREEVRAAYQQIAKDALKVRNEIYPKSSKRKRKDRWNIVSFEDPPPIRKDVKERKKSKRKVQRKTKTSSQNPSNATLSDELPSLDKTSDPTLHKTPATANSDSIVNDITFLNKQNQNLDTINTSENHQTDAIFNSNINSNTDDVLQIPTSVQNALTHVNSAIYSMLMTFYMSPTNISNANNTNPAQNYTAYSNTILSDNNNEITSLNSSDDSFSEDIIHYYAPPVSVQNINLTQLNPDEYSLDKDQSN</sequence>
<proteinExistence type="predicted"/>